<dbReference type="Proteomes" id="UP000264820">
    <property type="component" value="Unplaced"/>
</dbReference>
<dbReference type="Ensembl" id="ENSHCOT00000026880.1">
    <property type="protein sequence ID" value="ENSHCOP00000025274.1"/>
    <property type="gene ID" value="ENSHCOG00000015302.1"/>
</dbReference>
<proteinExistence type="predicted"/>
<reference evidence="1" key="2">
    <citation type="submission" date="2025-09" db="UniProtKB">
        <authorList>
            <consortium name="Ensembl"/>
        </authorList>
    </citation>
    <scope>IDENTIFICATION</scope>
</reference>
<evidence type="ECO:0000313" key="1">
    <source>
        <dbReference type="Ensembl" id="ENSHCOP00000025274.1"/>
    </source>
</evidence>
<reference evidence="1" key="1">
    <citation type="submission" date="2025-08" db="UniProtKB">
        <authorList>
            <consortium name="Ensembl"/>
        </authorList>
    </citation>
    <scope>IDENTIFICATION</scope>
</reference>
<organism evidence="1 2">
    <name type="scientific">Hippocampus comes</name>
    <name type="common">Tiger tail seahorse</name>
    <dbReference type="NCBI Taxonomy" id="109280"/>
    <lineage>
        <taxon>Eukaryota</taxon>
        <taxon>Metazoa</taxon>
        <taxon>Chordata</taxon>
        <taxon>Craniata</taxon>
        <taxon>Vertebrata</taxon>
        <taxon>Euteleostomi</taxon>
        <taxon>Actinopterygii</taxon>
        <taxon>Neopterygii</taxon>
        <taxon>Teleostei</taxon>
        <taxon>Neoteleostei</taxon>
        <taxon>Acanthomorphata</taxon>
        <taxon>Syngnathiaria</taxon>
        <taxon>Syngnathiformes</taxon>
        <taxon>Syngnathoidei</taxon>
        <taxon>Syngnathidae</taxon>
        <taxon>Hippocampus</taxon>
    </lineage>
</organism>
<protein>
    <submittedName>
        <fullName evidence="1">Uncharacterized protein</fullName>
    </submittedName>
</protein>
<dbReference type="AlphaFoldDB" id="A0A3Q2Z3M5"/>
<accession>A0A3Q2Z3M5</accession>
<evidence type="ECO:0000313" key="2">
    <source>
        <dbReference type="Proteomes" id="UP000264820"/>
    </source>
</evidence>
<keyword evidence="2" id="KW-1185">Reference proteome</keyword>
<name>A0A3Q2Z3M5_HIPCM</name>
<sequence length="53" mass="5898">MQLCAIPTRPRRFPFCSPCGRRARSSALRSGGRTGLSPLFSSSGKLVLFRVEW</sequence>